<protein>
    <submittedName>
        <fullName evidence="3">Beta-lactamase/transpeptidase-like protein</fullName>
    </submittedName>
</protein>
<dbReference type="PANTHER" id="PTHR46825">
    <property type="entry name" value="D-ALANYL-D-ALANINE-CARBOXYPEPTIDASE/ENDOPEPTIDASE AMPH"/>
    <property type="match status" value="1"/>
</dbReference>
<dbReference type="AlphaFoldDB" id="A0A168H4D0"/>
<dbReference type="EMBL" id="AZHF01000003">
    <property type="protein sequence ID" value="OAA77291.1"/>
    <property type="molecule type" value="Genomic_DNA"/>
</dbReference>
<dbReference type="PANTHER" id="PTHR46825:SF9">
    <property type="entry name" value="BETA-LACTAMASE-RELATED DOMAIN-CONTAINING PROTEIN"/>
    <property type="match status" value="1"/>
</dbReference>
<reference evidence="3 4" key="1">
    <citation type="journal article" date="2016" name="Genome Biol. Evol.">
        <title>Divergent and convergent evolution of fungal pathogenicity.</title>
        <authorList>
            <person name="Shang Y."/>
            <person name="Xiao G."/>
            <person name="Zheng P."/>
            <person name="Cen K."/>
            <person name="Zhan S."/>
            <person name="Wang C."/>
        </authorList>
    </citation>
    <scope>NUCLEOTIDE SEQUENCE [LARGE SCALE GENOMIC DNA]</scope>
    <source>
        <strain evidence="3 4">RCEF 1005</strain>
    </source>
</reference>
<evidence type="ECO:0000313" key="3">
    <source>
        <dbReference type="EMBL" id="OAA77291.1"/>
    </source>
</evidence>
<dbReference type="InterPro" id="IPR050491">
    <property type="entry name" value="AmpC-like"/>
</dbReference>
<dbReference type="InterPro" id="IPR012338">
    <property type="entry name" value="Beta-lactam/transpept-like"/>
</dbReference>
<dbReference type="STRING" id="1081108.A0A168H4D0"/>
<dbReference type="Pfam" id="PF00144">
    <property type="entry name" value="Beta-lactamase"/>
    <property type="match status" value="1"/>
</dbReference>
<gene>
    <name evidence="3" type="ORF">LEL_04114</name>
</gene>
<evidence type="ECO:0000313" key="4">
    <source>
        <dbReference type="Proteomes" id="UP000076881"/>
    </source>
</evidence>
<dbReference type="Gene3D" id="3.40.710.10">
    <property type="entry name" value="DD-peptidase/beta-lactamase superfamily"/>
    <property type="match status" value="2"/>
</dbReference>
<dbReference type="InterPro" id="IPR001466">
    <property type="entry name" value="Beta-lactam-related"/>
</dbReference>
<dbReference type="OrthoDB" id="4861685at2759"/>
<comment type="caution">
    <text evidence="3">The sequence shown here is derived from an EMBL/GenBank/DDBJ whole genome shotgun (WGS) entry which is preliminary data.</text>
</comment>
<organism evidence="3 4">
    <name type="scientific">Akanthomyces lecanii RCEF 1005</name>
    <dbReference type="NCBI Taxonomy" id="1081108"/>
    <lineage>
        <taxon>Eukaryota</taxon>
        <taxon>Fungi</taxon>
        <taxon>Dikarya</taxon>
        <taxon>Ascomycota</taxon>
        <taxon>Pezizomycotina</taxon>
        <taxon>Sordariomycetes</taxon>
        <taxon>Hypocreomycetidae</taxon>
        <taxon>Hypocreales</taxon>
        <taxon>Cordycipitaceae</taxon>
        <taxon>Akanthomyces</taxon>
        <taxon>Cordyceps confragosa</taxon>
    </lineage>
</organism>
<feature type="domain" description="Beta-lactamase-related" evidence="2">
    <location>
        <begin position="22"/>
        <end position="348"/>
    </location>
</feature>
<sequence>MRATNALFAGLSSNITEICRVSGIPGVSLDVIDNGEFIHKASYGYCDVDNQIPCSSESTFVLGSLSKAFTATLLAQLRNSLDLSRHTTIPDLLSHHAGLSASDSLWLSSDNIHLLNRSETVKILSYVPQQQPFRASFIYNSFAYDVLGQVIEKISGSSYSCFLHNRILLPLGMKRTYYTDTAGQMEHEAKPHAALTDSTPVQISPALQGDNVLMGGGGGVRSSVSDLLVFYNAMMDAVGQDMEVHAAPQPVSKHRPPFLSQLPAMWTGWNILPMPLLREHSCGYGWLRAQLPSVLARSRGDPALNPSVGFGAPSRLAIWHSGDIPGFQTHATLFPETKQAIVVLTNPLSLNAGSMYISDLTIEALLGNFKNAPDYTE</sequence>
<keyword evidence="4" id="KW-1185">Reference proteome</keyword>
<comment type="similarity">
    <text evidence="1">Belongs to the peptidase S12 family.</text>
</comment>
<dbReference type="Proteomes" id="UP000076881">
    <property type="component" value="Unassembled WGS sequence"/>
</dbReference>
<proteinExistence type="inferred from homology"/>
<accession>A0A168H4D0</accession>
<evidence type="ECO:0000259" key="2">
    <source>
        <dbReference type="Pfam" id="PF00144"/>
    </source>
</evidence>
<evidence type="ECO:0000256" key="1">
    <source>
        <dbReference type="ARBA" id="ARBA00038215"/>
    </source>
</evidence>
<name>A0A168H4D0_CORDF</name>
<dbReference type="SUPFAM" id="SSF56601">
    <property type="entry name" value="beta-lactamase/transpeptidase-like"/>
    <property type="match status" value="1"/>
</dbReference>